<organism evidence="2 3">
    <name type="scientific">Sphingomonas paucimobilis NBRC 13935</name>
    <dbReference type="NCBI Taxonomy" id="1219050"/>
    <lineage>
        <taxon>Bacteria</taxon>
        <taxon>Pseudomonadati</taxon>
        <taxon>Pseudomonadota</taxon>
        <taxon>Alphaproteobacteria</taxon>
        <taxon>Sphingomonadales</taxon>
        <taxon>Sphingomonadaceae</taxon>
        <taxon>Sphingomonas</taxon>
    </lineage>
</organism>
<dbReference type="Gene3D" id="3.40.50.1360">
    <property type="match status" value="1"/>
</dbReference>
<protein>
    <submittedName>
        <fullName evidence="2">Pgl protein</fullName>
    </submittedName>
</protein>
<comment type="caution">
    <text evidence="2">The sequence shown here is derived from an EMBL/GenBank/DDBJ whole genome shotgun (WGS) entry which is preliminary data.</text>
</comment>
<gene>
    <name evidence="2" type="primary">pgl</name>
    <name evidence="2" type="ORF">SP6_43_02120</name>
</gene>
<sequence length="243" mass="26390">MPEEPEVLGVPEPLWHGFATPEHLAESLVREVSGIITDRLDTEGAAFVAFPGGRSPVRAFEFLAPRASGWRGVTIIPTDDRLVPPRDRLSNYGLLERYFAAGQAQLIPLARPPFDDPAAAADAAELRLSDLAWPLDLVWLGFGLDGHVASLLPGPDLSVAMRYPDWRRVAGVRPVPLPAEAPVPRVTLTLSAILSAKRLLISGCGRDKLEVVKRALDEGAESQMPLGIVLAKAKCQPDLFWSR</sequence>
<evidence type="ECO:0000313" key="2">
    <source>
        <dbReference type="EMBL" id="GAN14713.1"/>
    </source>
</evidence>
<dbReference type="PANTHER" id="PTHR11054:SF0">
    <property type="entry name" value="6-PHOSPHOGLUCONOLACTONASE"/>
    <property type="match status" value="1"/>
</dbReference>
<dbReference type="InterPro" id="IPR037171">
    <property type="entry name" value="NagB/RpiA_transferase-like"/>
</dbReference>
<feature type="domain" description="Glucosamine/galactosamine-6-phosphate isomerase" evidence="1">
    <location>
        <begin position="20"/>
        <end position="232"/>
    </location>
</feature>
<dbReference type="InterPro" id="IPR039104">
    <property type="entry name" value="6PGL"/>
</dbReference>
<evidence type="ECO:0000259" key="1">
    <source>
        <dbReference type="Pfam" id="PF01182"/>
    </source>
</evidence>
<dbReference type="InterPro" id="IPR006148">
    <property type="entry name" value="Glc/Gal-6P_isomerase"/>
</dbReference>
<accession>A0A0C9NJ88</accession>
<dbReference type="Pfam" id="PF01182">
    <property type="entry name" value="Glucosamine_iso"/>
    <property type="match status" value="1"/>
</dbReference>
<keyword evidence="3" id="KW-1185">Reference proteome</keyword>
<evidence type="ECO:0000313" key="3">
    <source>
        <dbReference type="Proteomes" id="UP000032025"/>
    </source>
</evidence>
<proteinExistence type="predicted"/>
<dbReference type="AlphaFoldDB" id="A0A0C9NJ88"/>
<dbReference type="PANTHER" id="PTHR11054">
    <property type="entry name" value="6-PHOSPHOGLUCONOLACTONASE"/>
    <property type="match status" value="1"/>
</dbReference>
<dbReference type="GO" id="GO:0005975">
    <property type="term" value="P:carbohydrate metabolic process"/>
    <property type="evidence" value="ECO:0007669"/>
    <property type="project" value="InterPro"/>
</dbReference>
<dbReference type="SUPFAM" id="SSF100950">
    <property type="entry name" value="NagB/RpiA/CoA transferase-like"/>
    <property type="match status" value="1"/>
</dbReference>
<name>A0A0C9NJ88_SPHPI</name>
<dbReference type="Proteomes" id="UP000032025">
    <property type="component" value="Unassembled WGS sequence"/>
</dbReference>
<dbReference type="EMBL" id="BBJS01000043">
    <property type="protein sequence ID" value="GAN14713.1"/>
    <property type="molecule type" value="Genomic_DNA"/>
</dbReference>
<reference evidence="2 3" key="1">
    <citation type="submission" date="2014-08" db="EMBL/GenBank/DDBJ databases">
        <title>Whole genome shotgun sequence of Sphingomonas paucimobilis NBRC 13935.</title>
        <authorList>
            <person name="Hosoyama A."/>
            <person name="Hashimoto M."/>
            <person name="Hosoyama Y."/>
            <person name="Noguchi M."/>
            <person name="Uohara A."/>
            <person name="Ohji S."/>
            <person name="Katano-Makiyama Y."/>
            <person name="Ichikawa N."/>
            <person name="Kimura A."/>
            <person name="Yamazoe A."/>
            <person name="Fujita N."/>
        </authorList>
    </citation>
    <scope>NUCLEOTIDE SEQUENCE [LARGE SCALE GENOMIC DNA]</scope>
    <source>
        <strain evidence="2 3">NBRC 13935</strain>
    </source>
</reference>